<organism evidence="1 2">
    <name type="scientific">Sphingomonas albertensis</name>
    <dbReference type="NCBI Taxonomy" id="2762591"/>
    <lineage>
        <taxon>Bacteria</taxon>
        <taxon>Pseudomonadati</taxon>
        <taxon>Pseudomonadota</taxon>
        <taxon>Alphaproteobacteria</taxon>
        <taxon>Sphingomonadales</taxon>
        <taxon>Sphingomonadaceae</taxon>
        <taxon>Sphingomonas</taxon>
    </lineage>
</organism>
<sequence>MSETLLPRHIVERRTGLKRTTIYSMMKQRRFPTPVRVGIRAVRWRESDISSFVRNPTEWALNYALHGGSGSHSDKGAQ</sequence>
<dbReference type="Gene3D" id="1.10.238.160">
    <property type="match status" value="1"/>
</dbReference>
<proteinExistence type="predicted"/>
<dbReference type="Proteomes" id="UP000597613">
    <property type="component" value="Unassembled WGS sequence"/>
</dbReference>
<protein>
    <submittedName>
        <fullName evidence="1">AlpA family phage regulatory protein</fullName>
    </submittedName>
</protein>
<evidence type="ECO:0000313" key="2">
    <source>
        <dbReference type="Proteomes" id="UP000597613"/>
    </source>
</evidence>
<dbReference type="RefSeq" id="WP_187503715.1">
    <property type="nucleotide sequence ID" value="NZ_CP162536.1"/>
</dbReference>
<dbReference type="Pfam" id="PF05930">
    <property type="entry name" value="Phage_AlpA"/>
    <property type="match status" value="1"/>
</dbReference>
<keyword evidence="2" id="KW-1185">Reference proteome</keyword>
<reference evidence="1 2" key="1">
    <citation type="submission" date="2020-08" db="EMBL/GenBank/DDBJ databases">
        <title>Putative novel bacterial strains isolated from necrotic wheat leaf tissues caused by Xanthomonas translucens.</title>
        <authorList>
            <person name="Tambong J.T."/>
        </authorList>
    </citation>
    <scope>NUCLEOTIDE SEQUENCE [LARGE SCALE GENOMIC DNA]</scope>
    <source>
        <strain evidence="2">DOAB 1063</strain>
    </source>
</reference>
<name>A0ABR7ANG7_9SPHN</name>
<dbReference type="InterPro" id="IPR010260">
    <property type="entry name" value="AlpA"/>
</dbReference>
<gene>
    <name evidence="1" type="ORF">H8S47_09955</name>
</gene>
<comment type="caution">
    <text evidence="1">The sequence shown here is derived from an EMBL/GenBank/DDBJ whole genome shotgun (WGS) entry which is preliminary data.</text>
</comment>
<dbReference type="EMBL" id="JACONT010000018">
    <property type="protein sequence ID" value="MBC3942000.1"/>
    <property type="molecule type" value="Genomic_DNA"/>
</dbReference>
<evidence type="ECO:0000313" key="1">
    <source>
        <dbReference type="EMBL" id="MBC3942000.1"/>
    </source>
</evidence>
<accession>A0ABR7ANG7</accession>